<name>A0ABR2V9Y3_9PEZI</name>
<accession>A0ABR2V9Y3</accession>
<evidence type="ECO:0000256" key="1">
    <source>
        <dbReference type="SAM" id="MobiDB-lite"/>
    </source>
</evidence>
<evidence type="ECO:0000313" key="2">
    <source>
        <dbReference type="EMBL" id="KAK9423728.1"/>
    </source>
</evidence>
<feature type="region of interest" description="Disordered" evidence="1">
    <location>
        <begin position="1"/>
        <end position="29"/>
    </location>
</feature>
<sequence length="189" mass="19705">MDTSTHINALPDTMESFRHNGGKTRKASLTSDALDGEIVSTSIGASLSSSGRSAPSSPSEANLPSGPTGNGNASLTVSNEGANRHRIGVLSSPTSVTLGRTEDRLTVSSGAPGYVAERQMAASRSDEPGSQDVEFDASTSEQASNEEIQDTASMAAQGLREFSIQRMLADPDKPWSVYSLRSDLATGRA</sequence>
<dbReference type="Proteomes" id="UP001408356">
    <property type="component" value="Unassembled WGS sequence"/>
</dbReference>
<evidence type="ECO:0000313" key="3">
    <source>
        <dbReference type="Proteomes" id="UP001408356"/>
    </source>
</evidence>
<keyword evidence="3" id="KW-1185">Reference proteome</keyword>
<reference evidence="2 3" key="1">
    <citation type="journal article" date="2024" name="J. Plant Pathol.">
        <title>Sequence and assembly of the genome of Seiridium unicorne, isolate CBS 538.82, causal agent of cypress canker disease.</title>
        <authorList>
            <person name="Scali E."/>
            <person name="Rocca G.D."/>
            <person name="Danti R."/>
            <person name="Garbelotto M."/>
            <person name="Barberini S."/>
            <person name="Baroncelli R."/>
            <person name="Emiliani G."/>
        </authorList>
    </citation>
    <scope>NUCLEOTIDE SEQUENCE [LARGE SCALE GENOMIC DNA]</scope>
    <source>
        <strain evidence="2 3">BM-138-508</strain>
    </source>
</reference>
<proteinExistence type="predicted"/>
<feature type="region of interest" description="Disordered" evidence="1">
    <location>
        <begin position="44"/>
        <end position="148"/>
    </location>
</feature>
<organism evidence="2 3">
    <name type="scientific">Seiridium unicorne</name>
    <dbReference type="NCBI Taxonomy" id="138068"/>
    <lineage>
        <taxon>Eukaryota</taxon>
        <taxon>Fungi</taxon>
        <taxon>Dikarya</taxon>
        <taxon>Ascomycota</taxon>
        <taxon>Pezizomycotina</taxon>
        <taxon>Sordariomycetes</taxon>
        <taxon>Xylariomycetidae</taxon>
        <taxon>Amphisphaeriales</taxon>
        <taxon>Sporocadaceae</taxon>
        <taxon>Seiridium</taxon>
    </lineage>
</organism>
<protein>
    <submittedName>
        <fullName evidence="2">Uncharacterized protein</fullName>
    </submittedName>
</protein>
<feature type="compositionally biased region" description="Polar residues" evidence="1">
    <location>
        <begin position="60"/>
        <end position="81"/>
    </location>
</feature>
<dbReference type="EMBL" id="JARVKF010000059">
    <property type="protein sequence ID" value="KAK9423728.1"/>
    <property type="molecule type" value="Genomic_DNA"/>
</dbReference>
<comment type="caution">
    <text evidence="2">The sequence shown here is derived from an EMBL/GenBank/DDBJ whole genome shotgun (WGS) entry which is preliminary data.</text>
</comment>
<gene>
    <name evidence="2" type="ORF">SUNI508_13921</name>
</gene>
<feature type="compositionally biased region" description="Low complexity" evidence="1">
    <location>
        <begin position="44"/>
        <end position="59"/>
    </location>
</feature>
<feature type="compositionally biased region" description="Polar residues" evidence="1">
    <location>
        <begin position="137"/>
        <end position="148"/>
    </location>
</feature>